<dbReference type="PANTHER" id="PTHR43767">
    <property type="entry name" value="LONG-CHAIN-FATTY-ACID--COA LIGASE"/>
    <property type="match status" value="1"/>
</dbReference>
<dbReference type="Gene3D" id="3.40.50.980">
    <property type="match status" value="1"/>
</dbReference>
<reference evidence="3" key="1">
    <citation type="submission" date="2018-05" db="EMBL/GenBank/DDBJ databases">
        <authorList>
            <person name="Lanie J.A."/>
            <person name="Ng W.-L."/>
            <person name="Kazmierczak K.M."/>
            <person name="Andrzejewski T.M."/>
            <person name="Davidsen T.M."/>
            <person name="Wayne K.J."/>
            <person name="Tettelin H."/>
            <person name="Glass J.I."/>
            <person name="Rusch D."/>
            <person name="Podicherti R."/>
            <person name="Tsui H.-C.T."/>
            <person name="Winkler M.E."/>
        </authorList>
    </citation>
    <scope>NUCLEOTIDE SEQUENCE</scope>
</reference>
<accession>A0A382CSR4</accession>
<dbReference type="InterPro" id="IPR000873">
    <property type="entry name" value="AMP-dep_synth/lig_dom"/>
</dbReference>
<dbReference type="Gene3D" id="3.30.300.30">
    <property type="match status" value="1"/>
</dbReference>
<dbReference type="Gene3D" id="2.30.38.10">
    <property type="entry name" value="Luciferase, Domain 3"/>
    <property type="match status" value="1"/>
</dbReference>
<organism evidence="3">
    <name type="scientific">marine metagenome</name>
    <dbReference type="NCBI Taxonomy" id="408172"/>
    <lineage>
        <taxon>unclassified sequences</taxon>
        <taxon>metagenomes</taxon>
        <taxon>ecological metagenomes</taxon>
    </lineage>
</organism>
<sequence length="304" mass="33564">VTGLVVQFLQSFKPGRKLVAMYKWDADEALGIIERERITSFNGVPTMAWELVQSSAFEKHDLSSLRSAGGGGAAMAPEHARQIDNKLGKGSAGTGWGMTETQGLATGIGGEAFLQRPRSCGRAVPPLVKVKVIDKEGKDLPADETGELCIWGVMNFREYWNQPEATRSTLVDGWVHTGDIGHMDQEGYVFITDREKDMVIRGGENIGCQEVEAVLYDHPAVIEAAVFGVPDERLGETLATVICVNPDEPVSEDELKAFALDRLAKFKVPEYFWIRTDRLPRIASEKIFKRGLRDEAIELLARTT</sequence>
<name>A0A382CSR4_9ZZZZ</name>
<dbReference type="InterPro" id="IPR050237">
    <property type="entry name" value="ATP-dep_AMP-bd_enzyme"/>
</dbReference>
<dbReference type="Pfam" id="PF13193">
    <property type="entry name" value="AMP-binding_C"/>
    <property type="match status" value="1"/>
</dbReference>
<dbReference type="InterPro" id="IPR025110">
    <property type="entry name" value="AMP-bd_C"/>
</dbReference>
<dbReference type="Pfam" id="PF00501">
    <property type="entry name" value="AMP-binding"/>
    <property type="match status" value="1"/>
</dbReference>
<evidence type="ECO:0000259" key="2">
    <source>
        <dbReference type="Pfam" id="PF13193"/>
    </source>
</evidence>
<dbReference type="InterPro" id="IPR045851">
    <property type="entry name" value="AMP-bd_C_sf"/>
</dbReference>
<feature type="domain" description="AMP-dependent synthetase/ligase" evidence="1">
    <location>
        <begin position="2"/>
        <end position="160"/>
    </location>
</feature>
<evidence type="ECO:0000259" key="1">
    <source>
        <dbReference type="Pfam" id="PF00501"/>
    </source>
</evidence>
<feature type="domain" description="AMP-binding enzyme C-terminal" evidence="2">
    <location>
        <begin position="210"/>
        <end position="286"/>
    </location>
</feature>
<dbReference type="AlphaFoldDB" id="A0A382CSR4"/>
<dbReference type="CDD" id="cd04433">
    <property type="entry name" value="AFD_class_I"/>
    <property type="match status" value="1"/>
</dbReference>
<feature type="non-terminal residue" evidence="3">
    <location>
        <position position="1"/>
    </location>
</feature>
<dbReference type="EMBL" id="UINC01035835">
    <property type="protein sequence ID" value="SVB28872.1"/>
    <property type="molecule type" value="Genomic_DNA"/>
</dbReference>
<proteinExistence type="predicted"/>
<dbReference type="SUPFAM" id="SSF56801">
    <property type="entry name" value="Acetyl-CoA synthetase-like"/>
    <property type="match status" value="1"/>
</dbReference>
<protein>
    <recommendedName>
        <fullName evidence="4">AMP-dependent synthetase/ligase domain-containing protein</fullName>
    </recommendedName>
</protein>
<dbReference type="PANTHER" id="PTHR43767:SF1">
    <property type="entry name" value="NONRIBOSOMAL PEPTIDE SYNTHASE PES1 (EUROFUNG)-RELATED"/>
    <property type="match status" value="1"/>
</dbReference>
<gene>
    <name evidence="3" type="ORF">METZ01_LOCUS181726</name>
</gene>
<evidence type="ECO:0000313" key="3">
    <source>
        <dbReference type="EMBL" id="SVB28872.1"/>
    </source>
</evidence>
<evidence type="ECO:0008006" key="4">
    <source>
        <dbReference type="Google" id="ProtNLM"/>
    </source>
</evidence>
<dbReference type="GO" id="GO:0016878">
    <property type="term" value="F:acid-thiol ligase activity"/>
    <property type="evidence" value="ECO:0007669"/>
    <property type="project" value="UniProtKB-ARBA"/>
</dbReference>